<dbReference type="GO" id="GO:0016787">
    <property type="term" value="F:hydrolase activity"/>
    <property type="evidence" value="ECO:0007669"/>
    <property type="project" value="UniProtKB-KW"/>
</dbReference>
<evidence type="ECO:0000313" key="3">
    <source>
        <dbReference type="Proteomes" id="UP000007809"/>
    </source>
</evidence>
<dbReference type="EMBL" id="CP002593">
    <property type="protein sequence ID" value="AEA26487.1"/>
    <property type="molecule type" value="Genomic_DNA"/>
</dbReference>
<dbReference type="HOGENOM" id="CLU_020336_50_0_11"/>
<dbReference type="Gene3D" id="3.40.50.1820">
    <property type="entry name" value="alpha/beta hydrolase"/>
    <property type="match status" value="1"/>
</dbReference>
<dbReference type="RefSeq" id="WP_013676401.1">
    <property type="nucleotide sequence ID" value="NC_015312.1"/>
</dbReference>
<proteinExistence type="predicted"/>
<dbReference type="InterPro" id="IPR050471">
    <property type="entry name" value="AB_hydrolase"/>
</dbReference>
<dbReference type="eggNOG" id="COG2267">
    <property type="taxonomic scope" value="Bacteria"/>
</dbReference>
<keyword evidence="3" id="KW-1185">Reference proteome</keyword>
<dbReference type="InterPro" id="IPR000073">
    <property type="entry name" value="AB_hydrolase_1"/>
</dbReference>
<organism evidence="2 3">
    <name type="scientific">Pseudonocardia dioxanivorans (strain ATCC 55486 / DSM 44775 / JCM 13855 / CB1190)</name>
    <dbReference type="NCBI Taxonomy" id="675635"/>
    <lineage>
        <taxon>Bacteria</taxon>
        <taxon>Bacillati</taxon>
        <taxon>Actinomycetota</taxon>
        <taxon>Actinomycetes</taxon>
        <taxon>Pseudonocardiales</taxon>
        <taxon>Pseudonocardiaceae</taxon>
        <taxon>Pseudonocardia</taxon>
    </lineage>
</organism>
<keyword evidence="2" id="KW-0378">Hydrolase</keyword>
<name>F4CXB3_PSEUX</name>
<evidence type="ECO:0000259" key="1">
    <source>
        <dbReference type="Pfam" id="PF00561"/>
    </source>
</evidence>
<dbReference type="PANTHER" id="PTHR43433:SF4">
    <property type="entry name" value="NON-HEME CHLOROPEROXIDASE-RELATED"/>
    <property type="match status" value="1"/>
</dbReference>
<dbReference type="Pfam" id="PF00561">
    <property type="entry name" value="Abhydrolase_1"/>
    <property type="match status" value="1"/>
</dbReference>
<sequence>MTTTSAASRTATVRANGIDIHYLEAGSPDSSDLVLLHGGLVSTNPLWDETPLSYGTHLAALIDRFHVIAPDQRGCGRTRHTGDERVSMSLLADDVAALIGALGLDRPAVAGFSMGGMIATIMAIRHPGLAGAVVNDAGCDIFDPGSKSFPMLREVFGGGLDATEADPDAVEAAFDADPAMRGFLSLIKADHDSAGGPGYWKIMLQHFFQAARHWPGYGVDDFAGIDVPSLVLVGDRDELSPVEDCVRAYRHLPRGQLCVLPDTEHVITAAKVAAIVDFLGRTTSWS</sequence>
<gene>
    <name evidence="2" type="ordered locus">Psed_4327</name>
</gene>
<dbReference type="KEGG" id="pdx:Psed_4327"/>
<evidence type="ECO:0000313" key="2">
    <source>
        <dbReference type="EMBL" id="AEA26487.1"/>
    </source>
</evidence>
<dbReference type="AlphaFoldDB" id="F4CXB3"/>
<dbReference type="STRING" id="675635.Psed_4327"/>
<reference evidence="2 3" key="1">
    <citation type="journal article" date="2011" name="J. Bacteriol.">
        <title>Genome sequence of the 1,4-dioxane-degrading Pseudonocardia dioxanivorans strain CB1190.</title>
        <authorList>
            <person name="Sales C.M."/>
            <person name="Mahendra S."/>
            <person name="Grostern A."/>
            <person name="Parales R.E."/>
            <person name="Goodwin L.A."/>
            <person name="Woyke T."/>
            <person name="Nolan M."/>
            <person name="Lapidus A."/>
            <person name="Chertkov O."/>
            <person name="Ovchinnikova G."/>
            <person name="Sczyrba A."/>
            <person name="Alvarez-Cohen L."/>
        </authorList>
    </citation>
    <scope>NUCLEOTIDE SEQUENCE [LARGE SCALE GENOMIC DNA]</scope>
    <source>
        <strain evidence="3">ATCC 55486 / DSM 44775 / JCM 13855 / CB1190</strain>
    </source>
</reference>
<accession>F4CXB3</accession>
<dbReference type="PRINTS" id="PR00111">
    <property type="entry name" value="ABHYDROLASE"/>
</dbReference>
<dbReference type="Proteomes" id="UP000007809">
    <property type="component" value="Chromosome"/>
</dbReference>
<dbReference type="OrthoDB" id="495620at2"/>
<dbReference type="PANTHER" id="PTHR43433">
    <property type="entry name" value="HYDROLASE, ALPHA/BETA FOLD FAMILY PROTEIN"/>
    <property type="match status" value="1"/>
</dbReference>
<protein>
    <submittedName>
        <fullName evidence="2">Alpha/beta hydrolase fold protein</fullName>
    </submittedName>
</protein>
<dbReference type="SUPFAM" id="SSF53474">
    <property type="entry name" value="alpha/beta-Hydrolases"/>
    <property type="match status" value="1"/>
</dbReference>
<dbReference type="InterPro" id="IPR029058">
    <property type="entry name" value="AB_hydrolase_fold"/>
</dbReference>
<feature type="domain" description="AB hydrolase-1" evidence="1">
    <location>
        <begin position="33"/>
        <end position="267"/>
    </location>
</feature>